<comment type="caution">
    <text evidence="1">The sequence shown here is derived from an EMBL/GenBank/DDBJ whole genome shotgun (WGS) entry which is preliminary data.</text>
</comment>
<evidence type="ECO:0000313" key="2">
    <source>
        <dbReference type="Proteomes" id="UP000732377"/>
    </source>
</evidence>
<protein>
    <recommendedName>
        <fullName evidence="3">DUF3168 domain-containing protein</fullName>
    </recommendedName>
</protein>
<evidence type="ECO:0000313" key="1">
    <source>
        <dbReference type="EMBL" id="MBY6275379.1"/>
    </source>
</evidence>
<dbReference type="Proteomes" id="UP000732377">
    <property type="component" value="Unassembled WGS sequence"/>
</dbReference>
<reference evidence="1" key="1">
    <citation type="submission" date="2017-11" db="EMBL/GenBank/DDBJ databases">
        <title>Three new genomes from thermophilic consortium.</title>
        <authorList>
            <person name="Quaggio R."/>
            <person name="Amgarten D."/>
            <person name="Setubal J.C."/>
        </authorList>
    </citation>
    <scope>NUCLEOTIDE SEQUENCE</scope>
    <source>
        <strain evidence="1">ZCTH01-B2</strain>
    </source>
</reference>
<dbReference type="EMBL" id="PIUK01000023">
    <property type="protein sequence ID" value="MBY6275379.1"/>
    <property type="molecule type" value="Genomic_DNA"/>
</dbReference>
<accession>A0A953I9T1</accession>
<dbReference type="RefSeq" id="WP_273378205.1">
    <property type="nucleotide sequence ID" value="NZ_PIUK01000023.1"/>
</dbReference>
<sequence>MTAEQRVVSALMGYAPLTDLIADRLYPLVLPQNCPLPAAVYFKVSAPRVHSLSGQSGLANVRIQVTTWARTYPEVKEVAEAMRLAFATKLPEALVISERDRYEDNTKLFGVDLDVEFFHPEATTRGD</sequence>
<evidence type="ECO:0008006" key="3">
    <source>
        <dbReference type="Google" id="ProtNLM"/>
    </source>
</evidence>
<proteinExistence type="predicted"/>
<dbReference type="InterPro" id="IPR021508">
    <property type="entry name" value="Gp17-like"/>
</dbReference>
<dbReference type="Pfam" id="PF11367">
    <property type="entry name" value="Tail_completion_gp17"/>
    <property type="match status" value="1"/>
</dbReference>
<dbReference type="AlphaFoldDB" id="A0A953I9T1"/>
<gene>
    <name evidence="1" type="ORF">CWE10_04040</name>
</gene>
<organism evidence="1 2">
    <name type="scientific">Symbiobacterium thermophilum</name>
    <dbReference type="NCBI Taxonomy" id="2734"/>
    <lineage>
        <taxon>Bacteria</taxon>
        <taxon>Bacillati</taxon>
        <taxon>Bacillota</taxon>
        <taxon>Clostridia</taxon>
        <taxon>Eubacteriales</taxon>
        <taxon>Symbiobacteriaceae</taxon>
        <taxon>Symbiobacterium</taxon>
    </lineage>
</organism>
<name>A0A953I9T1_SYMTR</name>